<feature type="domain" description="DUF3823" evidence="1">
    <location>
        <begin position="61"/>
        <end position="145"/>
    </location>
</feature>
<evidence type="ECO:0000313" key="4">
    <source>
        <dbReference type="Proteomes" id="UP000251402"/>
    </source>
</evidence>
<evidence type="ECO:0000259" key="1">
    <source>
        <dbReference type="Pfam" id="PF12866"/>
    </source>
</evidence>
<dbReference type="InterPro" id="IPR024278">
    <property type="entry name" value="DUF3823_N"/>
</dbReference>
<name>A0A5C1HWR7_9SPHI</name>
<accession>A0A5C1HWR7</accession>
<dbReference type="Gene3D" id="2.60.40.2060">
    <property type="match status" value="1"/>
</dbReference>
<proteinExistence type="predicted"/>
<dbReference type="AlphaFoldDB" id="A0A5C1HWR7"/>
<dbReference type="EMBL" id="CP043450">
    <property type="protein sequence ID" value="QEM10307.1"/>
    <property type="molecule type" value="Genomic_DNA"/>
</dbReference>
<protein>
    <submittedName>
        <fullName evidence="3">DUF3823 domain-containing protein</fullName>
    </submittedName>
</protein>
<dbReference type="OrthoDB" id="642123at2"/>
<evidence type="ECO:0000259" key="2">
    <source>
        <dbReference type="Pfam" id="PF18003"/>
    </source>
</evidence>
<evidence type="ECO:0000313" key="3">
    <source>
        <dbReference type="EMBL" id="QEM10307.1"/>
    </source>
</evidence>
<gene>
    <name evidence="3" type="ORF">DEO27_009815</name>
</gene>
<dbReference type="InterPro" id="IPR041186">
    <property type="entry name" value="DUF3823_C"/>
</dbReference>
<dbReference type="Pfam" id="PF18003">
    <property type="entry name" value="DUF3823_C"/>
    <property type="match status" value="1"/>
</dbReference>
<dbReference type="Proteomes" id="UP000251402">
    <property type="component" value="Chromosome"/>
</dbReference>
<dbReference type="Pfam" id="PF12866">
    <property type="entry name" value="DUF3823"/>
    <property type="match status" value="1"/>
</dbReference>
<sequence>MSLSLVAKLAKTLTCFLTTLIIKNLKVKDMKNLIGRILVGIAILASSACTKTDNYDGPNASLQGNILSSEGGNLLTSGGSTTIKLQQIGWTTPQTIPSKFDGTYEDSKLFKGGYKIVPTGGAFWPVTDTVTVNIDKGTKHDFTVTPYIVIKNFTHTLTGTTLTLTFDIDAPIIAGLPTIKDVQPYVNTTKLVGTGASIRDFSDVNAKTINKAFIDMSAAEKSMTLTVPNLIPGRTFFVRVGVRLSDSFNSSNFSEIVQVDIPKS</sequence>
<reference evidence="3" key="1">
    <citation type="submission" date="2019-08" db="EMBL/GenBank/DDBJ databases">
        <title>Comparative genome analysis confer to the adaptation heavy metal polluted environment.</title>
        <authorList>
            <person name="Li Y."/>
        </authorList>
    </citation>
    <scope>NUCLEOTIDE SEQUENCE [LARGE SCALE GENOMIC DNA]</scope>
    <source>
        <strain evidence="3">P1</strain>
    </source>
</reference>
<dbReference type="Gene3D" id="2.60.40.1120">
    <property type="entry name" value="Carboxypeptidase-like, regulatory domain"/>
    <property type="match status" value="1"/>
</dbReference>
<dbReference type="KEGG" id="mrub:DEO27_009815"/>
<keyword evidence="4" id="KW-1185">Reference proteome</keyword>
<organism evidence="3 4">
    <name type="scientific">Mucilaginibacter rubeus</name>
    <dbReference type="NCBI Taxonomy" id="2027860"/>
    <lineage>
        <taxon>Bacteria</taxon>
        <taxon>Pseudomonadati</taxon>
        <taxon>Bacteroidota</taxon>
        <taxon>Sphingobacteriia</taxon>
        <taxon>Sphingobacteriales</taxon>
        <taxon>Sphingobacteriaceae</taxon>
        <taxon>Mucilaginibacter</taxon>
    </lineage>
</organism>
<feature type="domain" description="DUF3823" evidence="2">
    <location>
        <begin position="149"/>
        <end position="258"/>
    </location>
</feature>